<name>A0A8H9KRB2_9MICO</name>
<dbReference type="EMBL" id="BMEA01000002">
    <property type="protein sequence ID" value="GGB80040.1"/>
    <property type="molecule type" value="Genomic_DNA"/>
</dbReference>
<dbReference type="Gene3D" id="3.40.50.150">
    <property type="entry name" value="Vaccinia Virus protein VP39"/>
    <property type="match status" value="1"/>
</dbReference>
<gene>
    <name evidence="3" type="ORF">GCM10011314_19580</name>
</gene>
<reference evidence="3" key="2">
    <citation type="submission" date="2020-09" db="EMBL/GenBank/DDBJ databases">
        <authorList>
            <person name="Sun Q."/>
            <person name="Zhou Y."/>
        </authorList>
    </citation>
    <scope>NUCLEOTIDE SEQUENCE</scope>
    <source>
        <strain evidence="3">CGMCC 1.10749</strain>
    </source>
</reference>
<proteinExistence type="predicted"/>
<dbReference type="RefSeq" id="WP_229708512.1">
    <property type="nucleotide sequence ID" value="NZ_BMEA01000002.1"/>
</dbReference>
<evidence type="ECO:0000256" key="1">
    <source>
        <dbReference type="ARBA" id="ARBA00022679"/>
    </source>
</evidence>
<keyword evidence="3" id="KW-0489">Methyltransferase</keyword>
<organism evidence="3 4">
    <name type="scientific">Knoellia flava</name>
    <dbReference type="NCBI Taxonomy" id="913969"/>
    <lineage>
        <taxon>Bacteria</taxon>
        <taxon>Bacillati</taxon>
        <taxon>Actinomycetota</taxon>
        <taxon>Actinomycetes</taxon>
        <taxon>Micrococcales</taxon>
        <taxon>Intrasporangiaceae</taxon>
        <taxon>Knoellia</taxon>
    </lineage>
</organism>
<accession>A0A8H9KRB2</accession>
<evidence type="ECO:0000313" key="4">
    <source>
        <dbReference type="Proteomes" id="UP000628079"/>
    </source>
</evidence>
<dbReference type="CDD" id="cd02440">
    <property type="entry name" value="AdoMet_MTases"/>
    <property type="match status" value="1"/>
</dbReference>
<dbReference type="GO" id="GO:0008168">
    <property type="term" value="F:methyltransferase activity"/>
    <property type="evidence" value="ECO:0007669"/>
    <property type="project" value="UniProtKB-KW"/>
</dbReference>
<dbReference type="PANTHER" id="PTHR43861">
    <property type="entry name" value="TRANS-ACONITATE 2-METHYLTRANSFERASE-RELATED"/>
    <property type="match status" value="1"/>
</dbReference>
<dbReference type="InterPro" id="IPR029063">
    <property type="entry name" value="SAM-dependent_MTases_sf"/>
</dbReference>
<dbReference type="AlphaFoldDB" id="A0A8H9KRB2"/>
<sequence length="224" mass="24503">MTRQGSEPRRWQQEADRLAQASIERGDPTSWFEELYAAGESGEVTMAWDHDDPQPLLAAWSREHGVRGEGRRAVVVGCGLGADAEHVASLGFETTAFDLSPTAIRTARRRHPDTQVVYLTADLFDLPQDWHRAFDLVVDVYTVQALPRDLRDRTVGAIADLVAPGGTLVAVQGVLQPDDDGSGPPWLLTAEDVSLFASHGLSEVEVVADGSLTDYPCWRAVLTR</sequence>
<reference evidence="3" key="1">
    <citation type="journal article" date="2014" name="Int. J. Syst. Evol. Microbiol.">
        <title>Complete genome sequence of Corynebacterium casei LMG S-19264T (=DSM 44701T), isolated from a smear-ripened cheese.</title>
        <authorList>
            <consortium name="US DOE Joint Genome Institute (JGI-PGF)"/>
            <person name="Walter F."/>
            <person name="Albersmeier A."/>
            <person name="Kalinowski J."/>
            <person name="Ruckert C."/>
        </authorList>
    </citation>
    <scope>NUCLEOTIDE SEQUENCE</scope>
    <source>
        <strain evidence="3">CGMCC 1.10749</strain>
    </source>
</reference>
<dbReference type="InterPro" id="IPR041698">
    <property type="entry name" value="Methyltransf_25"/>
</dbReference>
<protein>
    <submittedName>
        <fullName evidence="3">Methyltransferase type 12</fullName>
    </submittedName>
</protein>
<dbReference type="SUPFAM" id="SSF53335">
    <property type="entry name" value="S-adenosyl-L-methionine-dependent methyltransferases"/>
    <property type="match status" value="1"/>
</dbReference>
<evidence type="ECO:0000259" key="2">
    <source>
        <dbReference type="Pfam" id="PF13649"/>
    </source>
</evidence>
<feature type="domain" description="Methyltransferase" evidence="2">
    <location>
        <begin position="76"/>
        <end position="166"/>
    </location>
</feature>
<dbReference type="Pfam" id="PF13649">
    <property type="entry name" value="Methyltransf_25"/>
    <property type="match status" value="1"/>
</dbReference>
<comment type="caution">
    <text evidence="3">The sequence shown here is derived from an EMBL/GenBank/DDBJ whole genome shotgun (WGS) entry which is preliminary data.</text>
</comment>
<keyword evidence="1 3" id="KW-0808">Transferase</keyword>
<dbReference type="GO" id="GO:0032259">
    <property type="term" value="P:methylation"/>
    <property type="evidence" value="ECO:0007669"/>
    <property type="project" value="UniProtKB-KW"/>
</dbReference>
<evidence type="ECO:0000313" key="3">
    <source>
        <dbReference type="EMBL" id="GGB80040.1"/>
    </source>
</evidence>
<dbReference type="Proteomes" id="UP000628079">
    <property type="component" value="Unassembled WGS sequence"/>
</dbReference>